<proteinExistence type="predicted"/>
<reference evidence="2 3" key="2">
    <citation type="submission" date="2019-01" db="EMBL/GenBank/DDBJ databases">
        <title>A chromosome length genome reference of the Java medaka (oryzias javanicus).</title>
        <authorList>
            <person name="Herpin A."/>
            <person name="Takehana Y."/>
            <person name="Naruse K."/>
            <person name="Ansai S."/>
            <person name="Kawaguchi M."/>
        </authorList>
    </citation>
    <scope>NUCLEOTIDE SEQUENCE [LARGE SCALE GENOMIC DNA]</scope>
    <source>
        <strain evidence="2">RS831</strain>
        <tissue evidence="2">Whole body</tissue>
    </source>
</reference>
<protein>
    <submittedName>
        <fullName evidence="2">Uncharacterized protein</fullName>
    </submittedName>
</protein>
<feature type="region of interest" description="Disordered" evidence="1">
    <location>
        <begin position="1"/>
        <end position="20"/>
    </location>
</feature>
<feature type="region of interest" description="Disordered" evidence="1">
    <location>
        <begin position="41"/>
        <end position="61"/>
    </location>
</feature>
<sequence>MLLRKGQSPVLSRCHHPGVGGAPARQTSCFRSRTSGGSAALTGIRDWTASGPSGSEVPTRRGSCRVWTNRRRCCSSVVFLGFDFRSDGGGNQNLKKIRRCAETTAPVLDPGFSRRLWSIYISDLSGSVKTKQ</sequence>
<reference evidence="2 3" key="1">
    <citation type="submission" date="2018-11" db="EMBL/GenBank/DDBJ databases">
        <authorList>
            <person name="Lopez-Roques C."/>
            <person name="Donnadieu C."/>
            <person name="Bouchez O."/>
            <person name="Klopp C."/>
            <person name="Cabau C."/>
            <person name="Zahm M."/>
        </authorList>
    </citation>
    <scope>NUCLEOTIDE SEQUENCE [LARGE SCALE GENOMIC DNA]</scope>
    <source>
        <strain evidence="2">RS831</strain>
        <tissue evidence="2">Whole body</tissue>
    </source>
</reference>
<accession>A0A3S2PZD5</accession>
<dbReference type="EMBL" id="CM012449">
    <property type="protein sequence ID" value="RVE65321.1"/>
    <property type="molecule type" value="Genomic_DNA"/>
</dbReference>
<gene>
    <name evidence="2" type="ORF">OJAV_G00134940</name>
</gene>
<dbReference type="AlphaFoldDB" id="A0A3S2PZD5"/>
<keyword evidence="3" id="KW-1185">Reference proteome</keyword>
<evidence type="ECO:0000313" key="3">
    <source>
        <dbReference type="Proteomes" id="UP000283210"/>
    </source>
</evidence>
<dbReference type="Proteomes" id="UP000283210">
    <property type="component" value="Chromosome 13"/>
</dbReference>
<organism evidence="2 3">
    <name type="scientific">Oryzias javanicus</name>
    <name type="common">Javanese ricefish</name>
    <name type="synonym">Aplocheilus javanicus</name>
    <dbReference type="NCBI Taxonomy" id="123683"/>
    <lineage>
        <taxon>Eukaryota</taxon>
        <taxon>Metazoa</taxon>
        <taxon>Chordata</taxon>
        <taxon>Craniata</taxon>
        <taxon>Vertebrata</taxon>
        <taxon>Euteleostomi</taxon>
        <taxon>Actinopterygii</taxon>
        <taxon>Neopterygii</taxon>
        <taxon>Teleostei</taxon>
        <taxon>Neoteleostei</taxon>
        <taxon>Acanthomorphata</taxon>
        <taxon>Ovalentaria</taxon>
        <taxon>Atherinomorphae</taxon>
        <taxon>Beloniformes</taxon>
        <taxon>Adrianichthyidae</taxon>
        <taxon>Oryziinae</taxon>
        <taxon>Oryzias</taxon>
    </lineage>
</organism>
<name>A0A3S2PZD5_ORYJA</name>
<evidence type="ECO:0000313" key="2">
    <source>
        <dbReference type="EMBL" id="RVE65321.1"/>
    </source>
</evidence>
<evidence type="ECO:0000256" key="1">
    <source>
        <dbReference type="SAM" id="MobiDB-lite"/>
    </source>
</evidence>